<dbReference type="Proteomes" id="UP000824175">
    <property type="component" value="Unassembled WGS sequence"/>
</dbReference>
<organism evidence="4 5">
    <name type="scientific">Candidatus Fimiplasma intestinipullorum</name>
    <dbReference type="NCBI Taxonomy" id="2840825"/>
    <lineage>
        <taxon>Bacteria</taxon>
        <taxon>Bacillati</taxon>
        <taxon>Bacillota</taxon>
        <taxon>Clostridia</taxon>
        <taxon>Eubacteriales</taxon>
        <taxon>Candidatus Fimiplasma</taxon>
    </lineage>
</organism>
<keyword evidence="2" id="KW-1133">Transmembrane helix</keyword>
<evidence type="ECO:0000256" key="2">
    <source>
        <dbReference type="SAM" id="Phobius"/>
    </source>
</evidence>
<name>A0A9D1HNX4_9FIRM</name>
<evidence type="ECO:0000256" key="1">
    <source>
        <dbReference type="ARBA" id="ARBA00006068"/>
    </source>
</evidence>
<dbReference type="InterPro" id="IPR004474">
    <property type="entry name" value="LytR_CpsA_psr"/>
</dbReference>
<feature type="domain" description="Cell envelope-related transcriptional attenuator" evidence="3">
    <location>
        <begin position="260"/>
        <end position="408"/>
    </location>
</feature>
<sequence length="499" mass="56365">MKKIYGVIALLILNLACFFFIFQFFYFENTSWLIKGIVMIIVLVIDFGISLGSLKVLGRRYRRKTNVRQIKRIQRKKLAVNIVLTLLCVVLCVGNYYYLAFNRTIAVITSNLAEPAVIHCYAYVKKDSSYQDLADPDLTLAGMAKDERADIFTLYTEAISQDYQRTNNVDYMIRTIDNTNDLYQQLINDKVQVILIGDQALSILKSNYPQFEQNLRCIDSRQIKTAVDSVPVNVAKEPFTVLIMGVDVREYEGDIYTKTRTDTLMLATFNPHTMQLSLISIPRDSYVPLTCKDNAKDKITHAGTSGTSCTIETVEKLLGIEINYYAKFNFNALVDLVDAVGGVQVDVQYSFTEQNSQDVPDAISVQAGLQTLDGEEALAYARHRKTQNDHVRNAAQQQVLSALLQKLASPQIITRLDALMGIMQNNMTTNLNKNEIYSLAGLLPQLNSLSIDQYVLEGEDIETYVPLYDQNLWITQLNDESIQLAKAKIHSIMTDPSTD</sequence>
<evidence type="ECO:0000313" key="4">
    <source>
        <dbReference type="EMBL" id="HIU14132.1"/>
    </source>
</evidence>
<comment type="caution">
    <text evidence="4">The sequence shown here is derived from an EMBL/GenBank/DDBJ whole genome shotgun (WGS) entry which is preliminary data.</text>
</comment>
<reference evidence="4" key="2">
    <citation type="journal article" date="2021" name="PeerJ">
        <title>Extensive microbial diversity within the chicken gut microbiome revealed by metagenomics and culture.</title>
        <authorList>
            <person name="Gilroy R."/>
            <person name="Ravi A."/>
            <person name="Getino M."/>
            <person name="Pursley I."/>
            <person name="Horton D.L."/>
            <person name="Alikhan N.F."/>
            <person name="Baker D."/>
            <person name="Gharbi K."/>
            <person name="Hall N."/>
            <person name="Watson M."/>
            <person name="Adriaenssens E.M."/>
            <person name="Foster-Nyarko E."/>
            <person name="Jarju S."/>
            <person name="Secka A."/>
            <person name="Antonio M."/>
            <person name="Oren A."/>
            <person name="Chaudhuri R.R."/>
            <person name="La Ragione R."/>
            <person name="Hildebrand F."/>
            <person name="Pallen M.J."/>
        </authorList>
    </citation>
    <scope>NUCLEOTIDE SEQUENCE</scope>
    <source>
        <strain evidence="4">CHK195-11698</strain>
    </source>
</reference>
<dbReference type="AlphaFoldDB" id="A0A9D1HNX4"/>
<feature type="transmembrane region" description="Helical" evidence="2">
    <location>
        <begin position="78"/>
        <end position="99"/>
    </location>
</feature>
<dbReference type="PANTHER" id="PTHR33392">
    <property type="entry name" value="POLYISOPRENYL-TEICHOIC ACID--PEPTIDOGLYCAN TEICHOIC ACID TRANSFERASE TAGU"/>
    <property type="match status" value="1"/>
</dbReference>
<comment type="similarity">
    <text evidence="1">Belongs to the LytR/CpsA/Psr (LCP) family.</text>
</comment>
<dbReference type="InterPro" id="IPR050922">
    <property type="entry name" value="LytR/CpsA/Psr_CW_biosynth"/>
</dbReference>
<gene>
    <name evidence="4" type="ORF">IAD15_08700</name>
</gene>
<keyword evidence="2" id="KW-0472">Membrane</keyword>
<dbReference type="NCBIfam" id="TIGR00350">
    <property type="entry name" value="lytR_cpsA_psr"/>
    <property type="match status" value="1"/>
</dbReference>
<keyword evidence="2" id="KW-0812">Transmembrane</keyword>
<evidence type="ECO:0000313" key="5">
    <source>
        <dbReference type="Proteomes" id="UP000824175"/>
    </source>
</evidence>
<dbReference type="Pfam" id="PF03816">
    <property type="entry name" value="LytR_cpsA_psr"/>
    <property type="match status" value="1"/>
</dbReference>
<dbReference type="PANTHER" id="PTHR33392:SF6">
    <property type="entry name" value="POLYISOPRENYL-TEICHOIC ACID--PEPTIDOGLYCAN TEICHOIC ACID TRANSFERASE TAGU"/>
    <property type="match status" value="1"/>
</dbReference>
<proteinExistence type="inferred from homology"/>
<dbReference type="Gene3D" id="3.40.190.10">
    <property type="entry name" value="Periplasmic binding protein-like II"/>
    <property type="match status" value="1"/>
</dbReference>
<dbReference type="EMBL" id="DVMJ01000073">
    <property type="protein sequence ID" value="HIU14132.1"/>
    <property type="molecule type" value="Genomic_DNA"/>
</dbReference>
<protein>
    <submittedName>
        <fullName evidence="4">LCP family protein</fullName>
    </submittedName>
</protein>
<dbReference type="Gene3D" id="3.40.630.190">
    <property type="entry name" value="LCP protein"/>
    <property type="match status" value="1"/>
</dbReference>
<evidence type="ECO:0000259" key="3">
    <source>
        <dbReference type="Pfam" id="PF03816"/>
    </source>
</evidence>
<feature type="transmembrane region" description="Helical" evidence="2">
    <location>
        <begin position="32"/>
        <end position="57"/>
    </location>
</feature>
<accession>A0A9D1HNX4</accession>
<feature type="transmembrane region" description="Helical" evidence="2">
    <location>
        <begin position="7"/>
        <end position="26"/>
    </location>
</feature>
<reference evidence="4" key="1">
    <citation type="submission" date="2020-10" db="EMBL/GenBank/DDBJ databases">
        <authorList>
            <person name="Gilroy R."/>
        </authorList>
    </citation>
    <scope>NUCLEOTIDE SEQUENCE</scope>
    <source>
        <strain evidence="4">CHK195-11698</strain>
    </source>
</reference>